<name>A0A3Q7HXP9_SOLLC</name>
<dbReference type="GO" id="GO:0046856">
    <property type="term" value="P:phosphatidylinositol dephosphorylation"/>
    <property type="evidence" value="ECO:0000318"/>
    <property type="project" value="GO_Central"/>
</dbReference>
<comment type="similarity">
    <text evidence="1">Belongs to the inositol polyphosphate 5-phosphatase family.</text>
</comment>
<evidence type="ECO:0000256" key="1">
    <source>
        <dbReference type="ARBA" id="ARBA00010768"/>
    </source>
</evidence>
<dbReference type="InterPro" id="IPR008906">
    <property type="entry name" value="HATC_C_dom"/>
</dbReference>
<evidence type="ECO:0000313" key="4">
    <source>
        <dbReference type="EnsemblPlants" id="Solyc09g005670.2.1"/>
    </source>
</evidence>
<keyword evidence="5" id="KW-1185">Reference proteome</keyword>
<dbReference type="FunCoup" id="A0A3Q7HXP9">
    <property type="interactions" value="145"/>
</dbReference>
<dbReference type="PANTHER" id="PTHR45666">
    <property type="entry name" value="TYPE IV INOSITOL POLYPHOSPHATE 5-PHOSPHATASE 9"/>
    <property type="match status" value="1"/>
</dbReference>
<evidence type="ECO:0000259" key="3">
    <source>
        <dbReference type="SMART" id="SM00128"/>
    </source>
</evidence>
<dbReference type="InParanoid" id="A0A3Q7HXP9"/>
<dbReference type="Gramene" id="Solyc09g005670.2.1">
    <property type="protein sequence ID" value="Solyc09g005670.2.1"/>
    <property type="gene ID" value="Solyc09g005670.2"/>
</dbReference>
<dbReference type="Gene3D" id="3.60.10.10">
    <property type="entry name" value="Endonuclease/exonuclease/phosphatase"/>
    <property type="match status" value="1"/>
</dbReference>
<reference evidence="4" key="2">
    <citation type="submission" date="2019-01" db="UniProtKB">
        <authorList>
            <consortium name="EnsemblPlants"/>
        </authorList>
    </citation>
    <scope>IDENTIFICATION</scope>
    <source>
        <strain evidence="4">cv. Heinz 1706</strain>
    </source>
</reference>
<dbReference type="InterPro" id="IPR045849">
    <property type="entry name" value="IP5P_plant"/>
</dbReference>
<protein>
    <recommendedName>
        <fullName evidence="3">Inositol polyphosphate-related phosphatase domain-containing protein</fullName>
    </recommendedName>
</protein>
<evidence type="ECO:0000256" key="2">
    <source>
        <dbReference type="ARBA" id="ARBA00022801"/>
    </source>
</evidence>
<organism evidence="4">
    <name type="scientific">Solanum lycopersicum</name>
    <name type="common">Tomato</name>
    <name type="synonym">Lycopersicon esculentum</name>
    <dbReference type="NCBI Taxonomy" id="4081"/>
    <lineage>
        <taxon>Eukaryota</taxon>
        <taxon>Viridiplantae</taxon>
        <taxon>Streptophyta</taxon>
        <taxon>Embryophyta</taxon>
        <taxon>Tracheophyta</taxon>
        <taxon>Spermatophyta</taxon>
        <taxon>Magnoliopsida</taxon>
        <taxon>eudicotyledons</taxon>
        <taxon>Gunneridae</taxon>
        <taxon>Pentapetalae</taxon>
        <taxon>asterids</taxon>
        <taxon>lamiids</taxon>
        <taxon>Solanales</taxon>
        <taxon>Solanaceae</taxon>
        <taxon>Solanoideae</taxon>
        <taxon>Solaneae</taxon>
        <taxon>Solanum</taxon>
        <taxon>Solanum subgen. Lycopersicon</taxon>
    </lineage>
</organism>
<dbReference type="Pfam" id="PF22669">
    <property type="entry name" value="Exo_endo_phos2"/>
    <property type="match status" value="2"/>
</dbReference>
<dbReference type="GO" id="GO:0034485">
    <property type="term" value="F:phosphatidylinositol-3,4,5-trisphosphate 5-phosphatase activity"/>
    <property type="evidence" value="ECO:0000318"/>
    <property type="project" value="GO_Central"/>
</dbReference>
<dbReference type="Pfam" id="PF04937">
    <property type="entry name" value="DUF659"/>
    <property type="match status" value="1"/>
</dbReference>
<dbReference type="SUPFAM" id="SSF53098">
    <property type="entry name" value="Ribonuclease H-like"/>
    <property type="match status" value="1"/>
</dbReference>
<dbReference type="Pfam" id="PF05699">
    <property type="entry name" value="Dimer_Tnp_hAT"/>
    <property type="match status" value="1"/>
</dbReference>
<proteinExistence type="inferred from homology"/>
<evidence type="ECO:0000313" key="5">
    <source>
        <dbReference type="Proteomes" id="UP000004994"/>
    </source>
</evidence>
<dbReference type="AlphaFoldDB" id="A0A3Q7HXP9"/>
<dbReference type="SUPFAM" id="SSF56219">
    <property type="entry name" value="DNase I-like"/>
    <property type="match status" value="1"/>
</dbReference>
<dbReference type="PANTHER" id="PTHR45666:SF15">
    <property type="entry name" value="TYPE I INOSITOL POLYPHOSPHATE 5-PHOSPHATASE 8"/>
    <property type="match status" value="1"/>
</dbReference>
<dbReference type="PaxDb" id="4081-Solyc09g005670.1.1"/>
<dbReference type="InterPro" id="IPR007021">
    <property type="entry name" value="DUF659"/>
</dbReference>
<dbReference type="InterPro" id="IPR012337">
    <property type="entry name" value="RNaseH-like_sf"/>
</dbReference>
<sequence>MKTEQKLSKSSWTKVVVRKWLNMRSKSEEFHSDHIIDVMGGRGERRRKSCSDDGGCAVVPEELSESWLMERNRGIEEPMTSTHQNLRMFVGTWNVGGKSPNEELNLADWLNSSAPADIYVLGFQEIVPLNAGNVLGPEDSGPASKWLSLIRRTLNNDTNTPDLSHYYNNTPNCEPPSLDDLYHQQASPKPRVSFSDLERLNHDVSASPNCLSNRYYYNSSSQGQNGKYCLAASKQMVGLFLCIWTRKDLYQHITNLKVSCVGTGIMGYLGNKGSISISMTLDHKTFCFVCTHLASGEKEGDEIKRNSHVMEILKKTRFSDIEKSHILDHDKIIWLGDLNYRLASGCEDTYELVKNSDWETLLEKDQPLPHDYDVLQIRELHLKEMDLEEINIHDHGDKVVDENHKSKVKCKYCAKTVIGFYRLKFHLAGIRGNVTPCSEVPPLVKQAFYAQIMGKKSCQSSQEISKSIGRFFYESGLDFDAIRLPSFQMMFKATLSPGQTVKFPSCQDLKGWILQDAVHEMQLYVTEIRSSWPRTGCSILLDGWIDSNGRNLINILVYCPRGTIYLRSSDITSFYENPDAMLVFLEEILEEVGVENVVQIIAHSTSHWMIAAGEKLMDSCKTVFFSIDASRCMGLMLQNVTQIDWIGQALQKAKMLIQFIYSHTTTMKLLSDVFPGVELVKSSKVKAIVPFLTLQNIVSQKDVLIRMFQSSAWGTSQLASTSEGKRIAEMIEDASVWSNFGMAARVTIPLVEVIKYLNGTNKPQAGFISNRLYQAKEIIKMEFRSRQLWRHEETWNKIEETWKKYLHSDLHGAGYYLNPCYFYSSDWLGTAEITCGLCKTIDRIAGHIKGLITQQIKEFDFDGSREILPDISPAQWWLKYEVEYPELERFAVRILSQTCDGASHYRLKRRLVETLHTKGRSEIEQQRLKDLVFVHCNLQLQGFDPEGENDIAEDVVDAMDEWILGDRANVVSENSQCTWMDMELGSYKRKREVKNVKEEPEE</sequence>
<keyword evidence="2" id="KW-0378">Hydrolase</keyword>
<dbReference type="GO" id="GO:0004439">
    <property type="term" value="F:phosphatidylinositol-4,5-bisphosphate 5-phosphatase activity"/>
    <property type="evidence" value="ECO:0000318"/>
    <property type="project" value="GO_Central"/>
</dbReference>
<dbReference type="STRING" id="4081.A0A3Q7HXP9"/>
<dbReference type="GO" id="GO:0004445">
    <property type="term" value="F:inositol-polyphosphate 5-phosphatase activity"/>
    <property type="evidence" value="ECO:0007669"/>
    <property type="project" value="InterPro"/>
</dbReference>
<dbReference type="EnsemblPlants" id="Solyc09g005670.2.1">
    <property type="protein sequence ID" value="Solyc09g005670.2.1"/>
    <property type="gene ID" value="Solyc09g005670.2"/>
</dbReference>
<dbReference type="SMART" id="SM00128">
    <property type="entry name" value="IPPc"/>
    <property type="match status" value="1"/>
</dbReference>
<dbReference type="Proteomes" id="UP000004994">
    <property type="component" value="Chromosome 9"/>
</dbReference>
<accession>A0A3Q7HXP9</accession>
<dbReference type="InterPro" id="IPR036691">
    <property type="entry name" value="Endo/exonu/phosph_ase_sf"/>
</dbReference>
<dbReference type="GO" id="GO:0046983">
    <property type="term" value="F:protein dimerization activity"/>
    <property type="evidence" value="ECO:0007669"/>
    <property type="project" value="InterPro"/>
</dbReference>
<feature type="domain" description="Inositol polyphosphate-related phosphatase" evidence="3">
    <location>
        <begin position="84"/>
        <end position="429"/>
    </location>
</feature>
<dbReference type="InterPro" id="IPR000300">
    <property type="entry name" value="IPPc"/>
</dbReference>
<reference evidence="4" key="1">
    <citation type="journal article" date="2012" name="Nature">
        <title>The tomato genome sequence provides insights into fleshy fruit evolution.</title>
        <authorList>
            <consortium name="Tomato Genome Consortium"/>
        </authorList>
    </citation>
    <scope>NUCLEOTIDE SEQUENCE [LARGE SCALE GENOMIC DNA]</scope>
    <source>
        <strain evidence="4">cv. Heinz 1706</strain>
    </source>
</reference>